<evidence type="ECO:0000313" key="4">
    <source>
        <dbReference type="Proteomes" id="UP001378592"/>
    </source>
</evidence>
<dbReference type="InterPro" id="IPR051977">
    <property type="entry name" value="Rab11-interacting_regulator"/>
</dbReference>
<dbReference type="PANTHER" id="PTHR15726:SF7">
    <property type="entry name" value="NUCLEAR FALLOUT, ISOFORM J"/>
    <property type="match status" value="1"/>
</dbReference>
<dbReference type="GO" id="GO:0055038">
    <property type="term" value="C:recycling endosome membrane"/>
    <property type="evidence" value="ECO:0007669"/>
    <property type="project" value="TreeGrafter"/>
</dbReference>
<feature type="compositionally biased region" description="Pro residues" evidence="1">
    <location>
        <begin position="1"/>
        <end position="15"/>
    </location>
</feature>
<feature type="domain" description="EF-hand" evidence="2">
    <location>
        <begin position="34"/>
        <end position="96"/>
    </location>
</feature>
<dbReference type="GO" id="GO:0032456">
    <property type="term" value="P:endocytic recycling"/>
    <property type="evidence" value="ECO:0007669"/>
    <property type="project" value="TreeGrafter"/>
</dbReference>
<evidence type="ECO:0000313" key="3">
    <source>
        <dbReference type="EMBL" id="KAK7792084.1"/>
    </source>
</evidence>
<gene>
    <name evidence="3" type="ORF">R5R35_010708</name>
</gene>
<dbReference type="GO" id="GO:0030496">
    <property type="term" value="C:midbody"/>
    <property type="evidence" value="ECO:0007669"/>
    <property type="project" value="TreeGrafter"/>
</dbReference>
<feature type="region of interest" description="Disordered" evidence="1">
    <location>
        <begin position="1"/>
        <end position="26"/>
    </location>
</feature>
<dbReference type="GO" id="GO:0032465">
    <property type="term" value="P:regulation of cytokinesis"/>
    <property type="evidence" value="ECO:0007669"/>
    <property type="project" value="TreeGrafter"/>
</dbReference>
<evidence type="ECO:0000256" key="1">
    <source>
        <dbReference type="SAM" id="MobiDB-lite"/>
    </source>
</evidence>
<dbReference type="GO" id="GO:0030139">
    <property type="term" value="C:endocytic vesicle"/>
    <property type="evidence" value="ECO:0007669"/>
    <property type="project" value="TreeGrafter"/>
</dbReference>
<feature type="compositionally biased region" description="Low complexity" evidence="1">
    <location>
        <begin position="16"/>
        <end position="26"/>
    </location>
</feature>
<name>A0AAN9Z1X1_9ORTH</name>
<dbReference type="EMBL" id="JAZDUA010000473">
    <property type="protein sequence ID" value="KAK7792084.1"/>
    <property type="molecule type" value="Genomic_DNA"/>
</dbReference>
<accession>A0AAN9Z1X1</accession>
<proteinExistence type="predicted"/>
<dbReference type="Gene3D" id="1.10.238.10">
    <property type="entry name" value="EF-hand"/>
    <property type="match status" value="1"/>
</dbReference>
<dbReference type="InterPro" id="IPR011992">
    <property type="entry name" value="EF-hand-dom_pair"/>
</dbReference>
<dbReference type="Pfam" id="PF13499">
    <property type="entry name" value="EF-hand_7"/>
    <property type="match status" value="1"/>
</dbReference>
<comment type="caution">
    <text evidence="3">The sequence shown here is derived from an EMBL/GenBank/DDBJ whole genome shotgun (WGS) entry which is preliminary data.</text>
</comment>
<reference evidence="3 4" key="1">
    <citation type="submission" date="2024-03" db="EMBL/GenBank/DDBJ databases">
        <title>The genome assembly and annotation of the cricket Gryllus longicercus Weissman &amp; Gray.</title>
        <authorList>
            <person name="Szrajer S."/>
            <person name="Gray D."/>
            <person name="Ylla G."/>
        </authorList>
    </citation>
    <scope>NUCLEOTIDE SEQUENCE [LARGE SCALE GENOMIC DNA]</scope>
    <source>
        <strain evidence="3">DAG 2021-001</strain>
        <tissue evidence="3">Whole body minus gut</tissue>
    </source>
</reference>
<dbReference type="AlphaFoldDB" id="A0AAN9Z1X1"/>
<dbReference type="GO" id="GO:0005509">
    <property type="term" value="F:calcium ion binding"/>
    <property type="evidence" value="ECO:0007669"/>
    <property type="project" value="InterPro"/>
</dbReference>
<organism evidence="3 4">
    <name type="scientific">Gryllus longicercus</name>
    <dbReference type="NCBI Taxonomy" id="2509291"/>
    <lineage>
        <taxon>Eukaryota</taxon>
        <taxon>Metazoa</taxon>
        <taxon>Ecdysozoa</taxon>
        <taxon>Arthropoda</taxon>
        <taxon>Hexapoda</taxon>
        <taxon>Insecta</taxon>
        <taxon>Pterygota</taxon>
        <taxon>Neoptera</taxon>
        <taxon>Polyneoptera</taxon>
        <taxon>Orthoptera</taxon>
        <taxon>Ensifera</taxon>
        <taxon>Gryllidea</taxon>
        <taxon>Grylloidea</taxon>
        <taxon>Gryllidae</taxon>
        <taxon>Gryllinae</taxon>
        <taxon>Gryllus</taxon>
    </lineage>
</organism>
<dbReference type="GO" id="GO:0032154">
    <property type="term" value="C:cleavage furrow"/>
    <property type="evidence" value="ECO:0007669"/>
    <property type="project" value="TreeGrafter"/>
</dbReference>
<dbReference type="SUPFAM" id="SSF47473">
    <property type="entry name" value="EF-hand"/>
    <property type="match status" value="1"/>
</dbReference>
<protein>
    <recommendedName>
        <fullName evidence="2">EF-hand domain-containing protein</fullName>
    </recommendedName>
</protein>
<sequence>MRPCAEPPPPPPAAPPGVVSAASASAASSGVDPEQLRAVFQLCDPHGTGFVSLHTLLQLGREYCSDHNAQQEVARALQQLDPAGRGVIGFADFCRGVCAVVGEFS</sequence>
<dbReference type="Proteomes" id="UP001378592">
    <property type="component" value="Unassembled WGS sequence"/>
</dbReference>
<evidence type="ECO:0000259" key="2">
    <source>
        <dbReference type="Pfam" id="PF13499"/>
    </source>
</evidence>
<keyword evidence="4" id="KW-1185">Reference proteome</keyword>
<dbReference type="PANTHER" id="PTHR15726">
    <property type="entry name" value="RAB11-FAMILY INTERACTING PROTEIN"/>
    <property type="match status" value="1"/>
</dbReference>
<dbReference type="InterPro" id="IPR002048">
    <property type="entry name" value="EF_hand_dom"/>
</dbReference>